<dbReference type="SUPFAM" id="SSF47616">
    <property type="entry name" value="GST C-terminal domain-like"/>
    <property type="match status" value="1"/>
</dbReference>
<sequence length="237" mass="26837">MAAHQLYVFNQNYSSWSLRPLIVVLKFDLPVNVSAFNLADPVSKAEAKKLSTTGFLPALTVASRYTVSDSLAILETLAELFPEKKIWPTAFEQRAKARAIAAEMHSGFSNIRNFLTCNLRVRYPAQSWSADVSSEIKRVLTIWENARTEAVSSENDDGWLFGQFSAADAMYFPVVSRFLTYCVAIDADEFPLAKAYFNRVFTDDTVKKMYRTGEEEDWVIEKYENVYPGMTFGKLVA</sequence>
<dbReference type="AlphaFoldDB" id="A0AAD5XER5"/>
<name>A0AAD5XER5_9FUNG</name>
<dbReference type="EMBL" id="JADGJH010000566">
    <property type="protein sequence ID" value="KAJ3126294.1"/>
    <property type="molecule type" value="Genomic_DNA"/>
</dbReference>
<organism evidence="3 4">
    <name type="scientific">Physocladia obscura</name>
    <dbReference type="NCBI Taxonomy" id="109957"/>
    <lineage>
        <taxon>Eukaryota</taxon>
        <taxon>Fungi</taxon>
        <taxon>Fungi incertae sedis</taxon>
        <taxon>Chytridiomycota</taxon>
        <taxon>Chytridiomycota incertae sedis</taxon>
        <taxon>Chytridiomycetes</taxon>
        <taxon>Chytridiales</taxon>
        <taxon>Chytriomycetaceae</taxon>
        <taxon>Physocladia</taxon>
    </lineage>
</organism>
<dbReference type="PANTHER" id="PTHR44051:SF8">
    <property type="entry name" value="GLUTATHIONE S-TRANSFERASE GSTA"/>
    <property type="match status" value="1"/>
</dbReference>
<proteinExistence type="inferred from homology"/>
<reference evidence="3" key="1">
    <citation type="submission" date="2020-05" db="EMBL/GenBank/DDBJ databases">
        <title>Phylogenomic resolution of chytrid fungi.</title>
        <authorList>
            <person name="Stajich J.E."/>
            <person name="Amses K."/>
            <person name="Simmons R."/>
            <person name="Seto K."/>
            <person name="Myers J."/>
            <person name="Bonds A."/>
            <person name="Quandt C.A."/>
            <person name="Barry K."/>
            <person name="Liu P."/>
            <person name="Grigoriev I."/>
            <person name="Longcore J.E."/>
            <person name="James T.Y."/>
        </authorList>
    </citation>
    <scope>NUCLEOTIDE SEQUENCE</scope>
    <source>
        <strain evidence="3">JEL0513</strain>
    </source>
</reference>
<dbReference type="Proteomes" id="UP001211907">
    <property type="component" value="Unassembled WGS sequence"/>
</dbReference>
<keyword evidence="4" id="KW-1185">Reference proteome</keyword>
<dbReference type="Gene3D" id="3.40.30.10">
    <property type="entry name" value="Glutaredoxin"/>
    <property type="match status" value="1"/>
</dbReference>
<evidence type="ECO:0000313" key="3">
    <source>
        <dbReference type="EMBL" id="KAJ3126294.1"/>
    </source>
</evidence>
<dbReference type="InterPro" id="IPR036282">
    <property type="entry name" value="Glutathione-S-Trfase_C_sf"/>
</dbReference>
<dbReference type="CDD" id="cd03194">
    <property type="entry name" value="GST_C_3"/>
    <property type="match status" value="1"/>
</dbReference>
<evidence type="ECO:0000256" key="1">
    <source>
        <dbReference type="ARBA" id="ARBA00007409"/>
    </source>
</evidence>
<dbReference type="Pfam" id="PF13410">
    <property type="entry name" value="GST_C_2"/>
    <property type="match status" value="1"/>
</dbReference>
<dbReference type="Gene3D" id="1.20.1050.10">
    <property type="match status" value="1"/>
</dbReference>
<gene>
    <name evidence="3" type="primary">GST8</name>
    <name evidence="3" type="ORF">HK100_010325</name>
</gene>
<dbReference type="PROSITE" id="PS50405">
    <property type="entry name" value="GST_CTER"/>
    <property type="match status" value="1"/>
</dbReference>
<dbReference type="InterPro" id="IPR010987">
    <property type="entry name" value="Glutathione-S-Trfase_C-like"/>
</dbReference>
<accession>A0AAD5XER5</accession>
<dbReference type="SUPFAM" id="SSF52833">
    <property type="entry name" value="Thioredoxin-like"/>
    <property type="match status" value="1"/>
</dbReference>
<comment type="caution">
    <text evidence="3">The sequence shown here is derived from an EMBL/GenBank/DDBJ whole genome shotgun (WGS) entry which is preliminary data.</text>
</comment>
<dbReference type="Pfam" id="PF13409">
    <property type="entry name" value="GST_N_2"/>
    <property type="match status" value="1"/>
</dbReference>
<dbReference type="InterPro" id="IPR004045">
    <property type="entry name" value="Glutathione_S-Trfase_N"/>
</dbReference>
<comment type="similarity">
    <text evidence="1">Belongs to the GST superfamily.</text>
</comment>
<dbReference type="PANTHER" id="PTHR44051">
    <property type="entry name" value="GLUTATHIONE S-TRANSFERASE-RELATED"/>
    <property type="match status" value="1"/>
</dbReference>
<protein>
    <submittedName>
        <fullName evidence="3">Glutathione S-transferase 8</fullName>
    </submittedName>
</protein>
<evidence type="ECO:0000259" key="2">
    <source>
        <dbReference type="PROSITE" id="PS50405"/>
    </source>
</evidence>
<dbReference type="InterPro" id="IPR036249">
    <property type="entry name" value="Thioredoxin-like_sf"/>
</dbReference>
<evidence type="ECO:0000313" key="4">
    <source>
        <dbReference type="Proteomes" id="UP001211907"/>
    </source>
</evidence>
<feature type="domain" description="GST C-terminal" evidence="2">
    <location>
        <begin position="90"/>
        <end position="229"/>
    </location>
</feature>